<dbReference type="Pfam" id="PF24809">
    <property type="entry name" value="DUF7708"/>
    <property type="match status" value="1"/>
</dbReference>
<dbReference type="EMBL" id="JAGPXD010000007">
    <property type="protein sequence ID" value="KAH7347322.1"/>
    <property type="molecule type" value="Genomic_DNA"/>
</dbReference>
<gene>
    <name evidence="3" type="ORF">B0T11DRAFT_141101</name>
</gene>
<feature type="domain" description="DUF7708" evidence="2">
    <location>
        <begin position="140"/>
        <end position="261"/>
    </location>
</feature>
<keyword evidence="4" id="KW-1185">Reference proteome</keyword>
<proteinExistence type="predicted"/>
<dbReference type="Proteomes" id="UP000813385">
    <property type="component" value="Unassembled WGS sequence"/>
</dbReference>
<evidence type="ECO:0000256" key="1">
    <source>
        <dbReference type="SAM" id="MobiDB-lite"/>
    </source>
</evidence>
<evidence type="ECO:0000313" key="3">
    <source>
        <dbReference type="EMBL" id="KAH7347322.1"/>
    </source>
</evidence>
<evidence type="ECO:0000259" key="2">
    <source>
        <dbReference type="Pfam" id="PF24809"/>
    </source>
</evidence>
<dbReference type="AlphaFoldDB" id="A0A8K0TA00"/>
<comment type="caution">
    <text evidence="3">The sequence shown here is derived from an EMBL/GenBank/DDBJ whole genome shotgun (WGS) entry which is preliminary data.</text>
</comment>
<dbReference type="InterPro" id="IPR056125">
    <property type="entry name" value="DUF7708"/>
</dbReference>
<dbReference type="OrthoDB" id="4840035at2759"/>
<organism evidence="3 4">
    <name type="scientific">Plectosphaerella cucumerina</name>
    <dbReference type="NCBI Taxonomy" id="40658"/>
    <lineage>
        <taxon>Eukaryota</taxon>
        <taxon>Fungi</taxon>
        <taxon>Dikarya</taxon>
        <taxon>Ascomycota</taxon>
        <taxon>Pezizomycotina</taxon>
        <taxon>Sordariomycetes</taxon>
        <taxon>Hypocreomycetidae</taxon>
        <taxon>Glomerellales</taxon>
        <taxon>Plectosphaerellaceae</taxon>
        <taxon>Plectosphaerella</taxon>
    </lineage>
</organism>
<reference evidence="3" key="1">
    <citation type="journal article" date="2021" name="Nat. Commun.">
        <title>Genetic determinants of endophytism in the Arabidopsis root mycobiome.</title>
        <authorList>
            <person name="Mesny F."/>
            <person name="Miyauchi S."/>
            <person name="Thiergart T."/>
            <person name="Pickel B."/>
            <person name="Atanasova L."/>
            <person name="Karlsson M."/>
            <person name="Huettel B."/>
            <person name="Barry K.W."/>
            <person name="Haridas S."/>
            <person name="Chen C."/>
            <person name="Bauer D."/>
            <person name="Andreopoulos W."/>
            <person name="Pangilinan J."/>
            <person name="LaButti K."/>
            <person name="Riley R."/>
            <person name="Lipzen A."/>
            <person name="Clum A."/>
            <person name="Drula E."/>
            <person name="Henrissat B."/>
            <person name="Kohler A."/>
            <person name="Grigoriev I.V."/>
            <person name="Martin F.M."/>
            <person name="Hacquard S."/>
        </authorList>
    </citation>
    <scope>NUCLEOTIDE SEQUENCE</scope>
    <source>
        <strain evidence="3">MPI-CAGE-AT-0016</strain>
    </source>
</reference>
<sequence length="621" mass="69996">MMQHPDCPSNIAPLVRQYSLKAHEETPDDPLTHTIVSVVRQDDAKKVDNEQETVSWKKWIEFGTSDDAVLSPGPLENQRQNVIELWKRFCHLYPDGNQALSDINNVPTIATLREEIQRAENSWQSKQDKGFRVVKNRFLNFAETMNDYSYLFSIVPSGDKYTSLITGVVSSVVKVSVHHKTTAESFAEALSDVSDCLRSVEKTARIADSDDMRKHVVDLYVEVFGLLCHCLEWFTSKRKRWSAAFQMDTTVPKFLKRIEKIVLRIDREKMHIVITGGIVLDHLRPLGNQSRRDETAEIHDKLDKMGEQLGYLSALTLSSVEQHQRSDFAVAGRRMQLMENSNPELPAEMMETNSANPCAGTEPEEECSRYDFEKLLEPLTSHIDDGRSLISNSSRGPSPPLLPEEVILAMQKWIKTTDSKMIWVQGVSMLPFGTGVSRAAMRIYDISIQSGVPCISYFCKPLYEGAENFRQSSKEAGTVGFLYAVVSQLTCLLPMGFPTTKGLDEWHFSRLDGSTESLPAALELIRALLLHAPPSLVWVVDGLQLLQDETTLPHLRSLLNILRDQETRRISKVCFTTDGNCLALARATNVRERVDATRMSQNRPGPLLRGGSDLNQLGMQR</sequence>
<name>A0A8K0TA00_9PEZI</name>
<protein>
    <recommendedName>
        <fullName evidence="2">DUF7708 domain-containing protein</fullName>
    </recommendedName>
</protein>
<evidence type="ECO:0000313" key="4">
    <source>
        <dbReference type="Proteomes" id="UP000813385"/>
    </source>
</evidence>
<accession>A0A8K0TA00</accession>
<feature type="region of interest" description="Disordered" evidence="1">
    <location>
        <begin position="597"/>
        <end position="621"/>
    </location>
</feature>